<feature type="region of interest" description="Disordered" evidence="1">
    <location>
        <begin position="117"/>
        <end position="153"/>
    </location>
</feature>
<proteinExistence type="predicted"/>
<organism evidence="2 3">
    <name type="scientific">Phytophthora fragariaefolia</name>
    <dbReference type="NCBI Taxonomy" id="1490495"/>
    <lineage>
        <taxon>Eukaryota</taxon>
        <taxon>Sar</taxon>
        <taxon>Stramenopiles</taxon>
        <taxon>Oomycota</taxon>
        <taxon>Peronosporomycetes</taxon>
        <taxon>Peronosporales</taxon>
        <taxon>Peronosporaceae</taxon>
        <taxon>Phytophthora</taxon>
    </lineage>
</organism>
<comment type="caution">
    <text evidence="2">The sequence shown here is derived from an EMBL/GenBank/DDBJ whole genome shotgun (WGS) entry which is preliminary data.</text>
</comment>
<feature type="compositionally biased region" description="Pro residues" evidence="1">
    <location>
        <begin position="144"/>
        <end position="153"/>
    </location>
</feature>
<keyword evidence="3" id="KW-1185">Reference proteome</keyword>
<evidence type="ECO:0000313" key="3">
    <source>
        <dbReference type="Proteomes" id="UP001165121"/>
    </source>
</evidence>
<reference evidence="2" key="1">
    <citation type="submission" date="2023-04" db="EMBL/GenBank/DDBJ databases">
        <title>Phytophthora fragariaefolia NBRC 109709.</title>
        <authorList>
            <person name="Ichikawa N."/>
            <person name="Sato H."/>
            <person name="Tonouchi N."/>
        </authorList>
    </citation>
    <scope>NUCLEOTIDE SEQUENCE</scope>
    <source>
        <strain evidence="2">NBRC 109709</strain>
    </source>
</reference>
<dbReference type="EMBL" id="BSXT01000339">
    <property type="protein sequence ID" value="GMF24854.1"/>
    <property type="molecule type" value="Genomic_DNA"/>
</dbReference>
<protein>
    <submittedName>
        <fullName evidence="2">Unnamed protein product</fullName>
    </submittedName>
</protein>
<name>A0A9W6TY69_9STRA</name>
<dbReference type="Proteomes" id="UP001165121">
    <property type="component" value="Unassembled WGS sequence"/>
</dbReference>
<dbReference type="AlphaFoldDB" id="A0A9W6TY69"/>
<evidence type="ECO:0000313" key="2">
    <source>
        <dbReference type="EMBL" id="GMF24854.1"/>
    </source>
</evidence>
<accession>A0A9W6TY69</accession>
<evidence type="ECO:0000256" key="1">
    <source>
        <dbReference type="SAM" id="MobiDB-lite"/>
    </source>
</evidence>
<gene>
    <name evidence="2" type="ORF">Pfra01_000429400</name>
</gene>
<sequence length="153" mass="15315">MRRHTAIALGLNPSFADRSATVGLALDAGLGLDAFFADRAGTTASALLAEIYLGALVAERMGDLVGGGVLCETGALAAAETGAEVVLCGGRTATVGDARGGEPDPATEPACEFVFEGPASVDSSPEESDDLTSLFDKLGEVAAEPPPVESPPP</sequence>